<organism evidence="4 6">
    <name type="scientific">Aspergillus hiratsukae</name>
    <dbReference type="NCBI Taxonomy" id="1194566"/>
    <lineage>
        <taxon>Eukaryota</taxon>
        <taxon>Fungi</taxon>
        <taxon>Dikarya</taxon>
        <taxon>Ascomycota</taxon>
        <taxon>Pezizomycotina</taxon>
        <taxon>Eurotiomycetes</taxon>
        <taxon>Eurotiomycetidae</taxon>
        <taxon>Eurotiales</taxon>
        <taxon>Aspergillaceae</taxon>
        <taxon>Aspergillus</taxon>
        <taxon>Aspergillus subgen. Fumigati</taxon>
    </lineage>
</organism>
<dbReference type="EMBL" id="JACBAD010001645">
    <property type="protein sequence ID" value="KAF7137062.1"/>
    <property type="molecule type" value="Genomic_DNA"/>
</dbReference>
<reference evidence="4" key="1">
    <citation type="submission" date="2020-06" db="EMBL/GenBank/DDBJ databases">
        <title>Draft genome sequences of strains closely related to Aspergillus parafelis and Aspergillus hiratsukae.</title>
        <authorList>
            <person name="Dos Santos R.A.C."/>
            <person name="Rivero-Menendez O."/>
            <person name="Steenwyk J.L."/>
            <person name="Mead M.E."/>
            <person name="Goldman G.H."/>
            <person name="Alastruey-Izquierdo A."/>
            <person name="Rokas A."/>
        </authorList>
    </citation>
    <scope>NUCLEOTIDE SEQUENCE</scope>
    <source>
        <strain evidence="3">CNM-CM5793</strain>
        <strain evidence="4">CNM-CM6106</strain>
    </source>
</reference>
<dbReference type="AlphaFoldDB" id="A0A8H6QJC9"/>
<dbReference type="EMBL" id="JACBAF010001710">
    <property type="protein sequence ID" value="KAF7173829.1"/>
    <property type="molecule type" value="Genomic_DNA"/>
</dbReference>
<evidence type="ECO:0000313" key="6">
    <source>
        <dbReference type="Proteomes" id="UP000662466"/>
    </source>
</evidence>
<evidence type="ECO:0000313" key="5">
    <source>
        <dbReference type="Proteomes" id="UP000630445"/>
    </source>
</evidence>
<feature type="domain" description="Helitron helicase-like" evidence="1">
    <location>
        <begin position="233"/>
        <end position="352"/>
    </location>
</feature>
<dbReference type="OrthoDB" id="4368520at2759"/>
<evidence type="ECO:0000259" key="1">
    <source>
        <dbReference type="Pfam" id="PF14214"/>
    </source>
</evidence>
<evidence type="ECO:0000313" key="3">
    <source>
        <dbReference type="EMBL" id="KAF7137062.1"/>
    </source>
</evidence>
<evidence type="ECO:0000313" key="4">
    <source>
        <dbReference type="EMBL" id="KAF7173829.1"/>
    </source>
</evidence>
<gene>
    <name evidence="3" type="ORF">CNMCM5793_006913</name>
    <name evidence="4" type="ORF">CNMCM6106_007939</name>
</gene>
<feature type="domain" description="DUF6570" evidence="2">
    <location>
        <begin position="2"/>
        <end position="114"/>
    </location>
</feature>
<sequence length="357" mass="41434">MPDLPELSQIEEMLIARVHVLVQVNRIRGQQFKYKGHIVNFMRNTARVFNRLPLLPSDLEVILLRPLNTDSDPHMRRRFVKDFRVRRQHVLDWLCFLRRHHPGYKDIEISGDALSQLPVNDVVQVMTEETNPDTGGRQPVVSGPVDLGPDPGECDPIPETVTVPNYQTTENEMVAIRRQLQPTHQLTMPSFRSTPLSELNRMPLVSWAFPTLFPRGGADYAHPRMRGVSYAEYAKHLMRYEDGRFAKHPRFRYVLFNTLMRGQASRSAGFYSKQRELPELEELQALFENEDPESEAVLRSMTRFAAALRGTRPFWGKRRRDLTAFVKNLGPAHLFVTLSAADLHWEDLMRHLPRYDE</sequence>
<dbReference type="Proteomes" id="UP000630445">
    <property type="component" value="Unassembled WGS sequence"/>
</dbReference>
<keyword evidence="5" id="KW-1185">Reference proteome</keyword>
<dbReference type="Pfam" id="PF14214">
    <property type="entry name" value="Helitron_like_N"/>
    <property type="match status" value="1"/>
</dbReference>
<accession>A0A8H6QJC9</accession>
<evidence type="ECO:0000259" key="2">
    <source>
        <dbReference type="Pfam" id="PF20209"/>
    </source>
</evidence>
<dbReference type="InterPro" id="IPR025476">
    <property type="entry name" value="Helitron_helicase-like"/>
</dbReference>
<proteinExistence type="predicted"/>
<dbReference type="Proteomes" id="UP000662466">
    <property type="component" value="Unassembled WGS sequence"/>
</dbReference>
<name>A0A8H6QJC9_9EURO</name>
<protein>
    <recommendedName>
        <fullName evidence="7">Helitron helicase-like domain-containing protein</fullName>
    </recommendedName>
</protein>
<comment type="caution">
    <text evidence="4">The sequence shown here is derived from an EMBL/GenBank/DDBJ whole genome shotgun (WGS) entry which is preliminary data.</text>
</comment>
<evidence type="ECO:0008006" key="7">
    <source>
        <dbReference type="Google" id="ProtNLM"/>
    </source>
</evidence>
<dbReference type="InterPro" id="IPR046700">
    <property type="entry name" value="DUF6570"/>
</dbReference>
<dbReference type="Pfam" id="PF20209">
    <property type="entry name" value="DUF6570"/>
    <property type="match status" value="1"/>
</dbReference>